<name>A0A9D4SIR2_DERFA</name>
<comment type="caution">
    <text evidence="2">The sequence shown here is derived from an EMBL/GenBank/DDBJ whole genome shotgun (WGS) entry which is preliminary data.</text>
</comment>
<gene>
    <name evidence="2" type="ORF">HUG17_9734</name>
</gene>
<evidence type="ECO:0000256" key="1">
    <source>
        <dbReference type="SAM" id="MobiDB-lite"/>
    </source>
</evidence>
<protein>
    <submittedName>
        <fullName evidence="2">Uncharacterized protein</fullName>
    </submittedName>
</protein>
<feature type="region of interest" description="Disordered" evidence="1">
    <location>
        <begin position="1"/>
        <end position="69"/>
    </location>
</feature>
<dbReference type="EMBL" id="SDOV01000003">
    <property type="protein sequence ID" value="KAH7643043.1"/>
    <property type="molecule type" value="Genomic_DNA"/>
</dbReference>
<reference evidence="2" key="2">
    <citation type="journal article" date="2021" name="World Allergy Organ. J.">
        <title>Chromosome-level assembly of Dermatophagoides farinae genome and transcriptome reveals two novel allergens Der f 37 and Der f 39.</title>
        <authorList>
            <person name="Chen J."/>
            <person name="Cai Z."/>
            <person name="Fan D."/>
            <person name="Hu J."/>
            <person name="Hou Y."/>
            <person name="He Y."/>
            <person name="Zhang Z."/>
            <person name="Zhao Z."/>
            <person name="Gao P."/>
            <person name="Hu W."/>
            <person name="Sun J."/>
            <person name="Li J."/>
            <person name="Ji K."/>
        </authorList>
    </citation>
    <scope>NUCLEOTIDE SEQUENCE</scope>
    <source>
        <strain evidence="2">JKM2019</strain>
    </source>
</reference>
<proteinExistence type="predicted"/>
<organism evidence="2">
    <name type="scientific">Dermatophagoides farinae</name>
    <name type="common">American house dust mite</name>
    <dbReference type="NCBI Taxonomy" id="6954"/>
    <lineage>
        <taxon>Eukaryota</taxon>
        <taxon>Metazoa</taxon>
        <taxon>Ecdysozoa</taxon>
        <taxon>Arthropoda</taxon>
        <taxon>Chelicerata</taxon>
        <taxon>Arachnida</taxon>
        <taxon>Acari</taxon>
        <taxon>Acariformes</taxon>
        <taxon>Sarcoptiformes</taxon>
        <taxon>Astigmata</taxon>
        <taxon>Psoroptidia</taxon>
        <taxon>Analgoidea</taxon>
        <taxon>Pyroglyphidae</taxon>
        <taxon>Dermatophagoidinae</taxon>
        <taxon>Dermatophagoides</taxon>
    </lineage>
</organism>
<feature type="compositionally biased region" description="Basic residues" evidence="1">
    <location>
        <begin position="8"/>
        <end position="24"/>
    </location>
</feature>
<feature type="compositionally biased region" description="Basic and acidic residues" evidence="1">
    <location>
        <begin position="26"/>
        <end position="41"/>
    </location>
</feature>
<sequence>MAPSGIKISKRNDKKKKSTKKSPKLKVLEQRMTRSKLKEIQNEQQKQQQSQQQQQQQQQQSEIEISEPKESIPRNQVLLTSLPKFVFNIPGSQTIWNDIIGFDIDDEIRKKFHHLLKDLDAMQKSILAKCIVDHGIESVMANSDIMFIDDDDDDDKQINMQNMPILQPRCFINIATQTTD</sequence>
<accession>A0A9D4SIR2</accession>
<dbReference type="OrthoDB" id="6516121at2759"/>
<feature type="compositionally biased region" description="Low complexity" evidence="1">
    <location>
        <begin position="42"/>
        <end position="63"/>
    </location>
</feature>
<reference evidence="2" key="1">
    <citation type="submission" date="2020-06" db="EMBL/GenBank/DDBJ databases">
        <authorList>
            <person name="Ji K."/>
            <person name="Li J."/>
        </authorList>
    </citation>
    <scope>NUCLEOTIDE SEQUENCE</scope>
    <source>
        <strain evidence="2">JKM2019</strain>
        <tissue evidence="2">Whole body</tissue>
    </source>
</reference>
<dbReference type="Proteomes" id="UP000828236">
    <property type="component" value="Unassembled WGS sequence"/>
</dbReference>
<dbReference type="AlphaFoldDB" id="A0A9D4SIR2"/>
<evidence type="ECO:0000313" key="2">
    <source>
        <dbReference type="EMBL" id="KAH7643043.1"/>
    </source>
</evidence>